<evidence type="ECO:0000256" key="1">
    <source>
        <dbReference type="ARBA" id="ARBA00023319"/>
    </source>
</evidence>
<dbReference type="Pfam" id="PF07679">
    <property type="entry name" value="I-set"/>
    <property type="match status" value="1"/>
</dbReference>
<keyword evidence="2" id="KW-0812">Transmembrane</keyword>
<dbReference type="PROSITE" id="PS50835">
    <property type="entry name" value="IG_LIKE"/>
    <property type="match status" value="2"/>
</dbReference>
<evidence type="ECO:0000313" key="5">
    <source>
        <dbReference type="EMBL" id="MFC7269219.1"/>
    </source>
</evidence>
<evidence type="ECO:0000313" key="6">
    <source>
        <dbReference type="Proteomes" id="UP001596507"/>
    </source>
</evidence>
<dbReference type="Gene3D" id="2.160.20.10">
    <property type="entry name" value="Single-stranded right-handed beta-helix, Pectin lyase-like"/>
    <property type="match status" value="1"/>
</dbReference>
<gene>
    <name evidence="5" type="ORF">ACFQRL_09635</name>
</gene>
<dbReference type="InterPro" id="IPR007110">
    <property type="entry name" value="Ig-like_dom"/>
</dbReference>
<dbReference type="PANTHER" id="PTHR10075:SF14">
    <property type="entry name" value="CELL ADHESION MOLECULE DSCAM2-RELATED"/>
    <property type="match status" value="1"/>
</dbReference>
<dbReference type="Gene3D" id="2.60.40.10">
    <property type="entry name" value="Immunoglobulins"/>
    <property type="match status" value="9"/>
</dbReference>
<dbReference type="InterPro" id="IPR003599">
    <property type="entry name" value="Ig_sub"/>
</dbReference>
<dbReference type="SMART" id="SM00409">
    <property type="entry name" value="IG"/>
    <property type="match status" value="2"/>
</dbReference>
<comment type="caution">
    <text evidence="5">The sequence shown here is derived from an EMBL/GenBank/DDBJ whole genome shotgun (WGS) entry which is preliminary data.</text>
</comment>
<keyword evidence="3" id="KW-0732">Signal</keyword>
<sequence>MAVARLRVRSVALTLAVALGIGTAGLATAPALAATTTIAVTTTADGDPAGACTSDAVVAVPATVTLRTALCVADNLGGAAVTVPAGTYTLTAGALEFGTDSGTEITVTGAGAAATKIVGDGAEQLMTLDPDLVGGVSVTLAGLTLTGGRDSVYGGGAIIAGSGRTDAGDTLVIRDAVFADNTAGVTDSASPGGAVQFMGGTLTIERSTFRDNSTGVAPGGAVFYLATGAPREAFTVTGSTFTGNAVTSTAALGGGSAIGYGADTGSAATIAIEGNVFTGNTAAGTATGRGGAIWQQSGTATVSRNVFTGNTSPGARSFEVAAGSATARFNRFEDGGTAVRGATSNSIDAVRNWWGCNGAPGASGCGGAVNAVTAPYLKLSASATPAAIFSDETAALRASLRTDSAGVAVAAADLTAFEGAPVNWASVAPSGAAVSSATTMSAGEATVTYTPAAADGSGSATATVAGGSATATVTVSLVSAPAISRPLAGETWDVIAGDDVDLAVSVSGAPAPTVGVTGLPDGLAFAAATGGGSIVGKIDPVGGVGAPVTHPVTVSASNRGGSATASAGIRVSERPSLTSASAASAARGEAFSFTVRATGRPTPAITITDLPAGVAAVDNHDGTATISGTPTAAGVHAITVAATNAAGTSDQTLRLTVNAAPSFSSADAATFTVGSAGVFAPTADPGHPDDVAFSLASGTLPSGVSFTPGAAGTAEFSGTPSTGTGGRYPVVLEAQNSTGSATQPFTLTVHEAPAVTTEPTDATATVGATVELSAAASGYPAPTVRWQKSVGGTWTDIPSATSTTLRLTAALGDAGSYRAVFTNTVDSVATDAAVLDVQLPPSITTPVAAETWDITAGASVALTVSALGVPAPAVTLDGLPAGLVFAPAAGGGTIEGTVAATAAAGAPLTYAVTVHADNAAGSASSSATIRVSQRPAITSAATATAARDASFSFTVRTSGRPAPAITAPILPAGLSLTDNGDGTATIAGTPTSAGEFDIDLTAVNALDSAAQTLVLAVTAAPEFTSADAVAFTAGTAGRFEPAASAGHPDDVTFSLASGTLPAGLSFTQGAPGTAAIAGTPDAGTGGVYALELEAENSTGSVQQSFTLTVNEAPAVTTDPADAAKVVGDDVELTASASGFPAPTVQWQRSVGGSWTDLAGATATTLAFTAALADAGDYRAVFTNGSGSAITETATLEVGTVPVLDAVAPASVLAGAAHTVTVTADGVPDAGITATGLPTWLSLTDAGDGTAVLTGTPGLGDAGTVRVTVTATNAYGSDSTTVEIEVRDEVALPATAPTPDGALAGVPGQLHPGDRVAVSGTGYLPGATVNVGIYSTPTALGTAVAAADGSFALTVTVPAGITPGSHVLAAAGIGDDGTARVISAATTVVAAATDDGDDGSEGSGANVDDELGATGGVLPAAGMLSALALLIAGAAAIVMARRERRTRRS</sequence>
<dbReference type="SUPFAM" id="SSF49313">
    <property type="entry name" value="Cadherin-like"/>
    <property type="match status" value="4"/>
</dbReference>
<evidence type="ECO:0000259" key="4">
    <source>
        <dbReference type="PROSITE" id="PS50835"/>
    </source>
</evidence>
<dbReference type="PANTHER" id="PTHR10075">
    <property type="entry name" value="BASIGIN RELATED"/>
    <property type="match status" value="1"/>
</dbReference>
<dbReference type="SMART" id="SM00408">
    <property type="entry name" value="IGc2"/>
    <property type="match status" value="2"/>
</dbReference>
<dbReference type="Proteomes" id="UP001596507">
    <property type="component" value="Unassembled WGS sequence"/>
</dbReference>
<feature type="signal peptide" evidence="3">
    <location>
        <begin position="1"/>
        <end position="33"/>
    </location>
</feature>
<dbReference type="SMART" id="SM00710">
    <property type="entry name" value="PbH1"/>
    <property type="match status" value="6"/>
</dbReference>
<dbReference type="SUPFAM" id="SSF51126">
    <property type="entry name" value="Pectin lyase-like"/>
    <property type="match status" value="1"/>
</dbReference>
<name>A0ABW2HD81_9MICO</name>
<organism evidence="5 6">
    <name type="scientific">Microbacterium fluvii</name>
    <dbReference type="NCBI Taxonomy" id="415215"/>
    <lineage>
        <taxon>Bacteria</taxon>
        <taxon>Bacillati</taxon>
        <taxon>Actinomycetota</taxon>
        <taxon>Actinomycetes</taxon>
        <taxon>Micrococcales</taxon>
        <taxon>Microbacteriaceae</taxon>
        <taxon>Microbacterium</taxon>
    </lineage>
</organism>
<evidence type="ECO:0000256" key="3">
    <source>
        <dbReference type="SAM" id="SignalP"/>
    </source>
</evidence>
<proteinExistence type="predicted"/>
<feature type="chain" id="PRO_5046281770" evidence="3">
    <location>
        <begin position="34"/>
        <end position="1448"/>
    </location>
</feature>
<dbReference type="InterPro" id="IPR036179">
    <property type="entry name" value="Ig-like_dom_sf"/>
</dbReference>
<dbReference type="InterPro" id="IPR006626">
    <property type="entry name" value="PbH1"/>
</dbReference>
<dbReference type="InterPro" id="IPR015919">
    <property type="entry name" value="Cadherin-like_sf"/>
</dbReference>
<dbReference type="InterPro" id="IPR012334">
    <property type="entry name" value="Pectin_lyas_fold"/>
</dbReference>
<dbReference type="Pfam" id="PF05345">
    <property type="entry name" value="He_PIG"/>
    <property type="match status" value="5"/>
</dbReference>
<dbReference type="RefSeq" id="WP_262874144.1">
    <property type="nucleotide sequence ID" value="NZ_BAABKW010000012.1"/>
</dbReference>
<keyword evidence="6" id="KW-1185">Reference proteome</keyword>
<keyword evidence="1" id="KW-0393">Immunoglobulin domain</keyword>
<dbReference type="SUPFAM" id="SSF48726">
    <property type="entry name" value="Immunoglobulin"/>
    <property type="match status" value="2"/>
</dbReference>
<dbReference type="EMBL" id="JBHTBE010000002">
    <property type="protein sequence ID" value="MFC7269219.1"/>
    <property type="molecule type" value="Genomic_DNA"/>
</dbReference>
<dbReference type="InterPro" id="IPR013098">
    <property type="entry name" value="Ig_I-set"/>
</dbReference>
<keyword evidence="2" id="KW-0472">Membrane</keyword>
<keyword evidence="2" id="KW-1133">Transmembrane helix</keyword>
<evidence type="ECO:0000256" key="2">
    <source>
        <dbReference type="SAM" id="Phobius"/>
    </source>
</evidence>
<accession>A0ABW2HD81</accession>
<feature type="domain" description="Ig-like" evidence="4">
    <location>
        <begin position="1113"/>
        <end position="1196"/>
    </location>
</feature>
<reference evidence="6" key="1">
    <citation type="journal article" date="2019" name="Int. J. Syst. Evol. Microbiol.">
        <title>The Global Catalogue of Microorganisms (GCM) 10K type strain sequencing project: providing services to taxonomists for standard genome sequencing and annotation.</title>
        <authorList>
            <consortium name="The Broad Institute Genomics Platform"/>
            <consortium name="The Broad Institute Genome Sequencing Center for Infectious Disease"/>
            <person name="Wu L."/>
            <person name="Ma J."/>
        </authorList>
    </citation>
    <scope>NUCLEOTIDE SEQUENCE [LARGE SCALE GENOMIC DNA]</scope>
    <source>
        <strain evidence="6">CGMCC 1.15772</strain>
    </source>
</reference>
<dbReference type="InterPro" id="IPR013783">
    <property type="entry name" value="Ig-like_fold"/>
</dbReference>
<protein>
    <submittedName>
        <fullName evidence="5">Beta strand repeat-containing protein</fullName>
    </submittedName>
</protein>
<dbReference type="InterPro" id="IPR011050">
    <property type="entry name" value="Pectin_lyase_fold/virulence"/>
</dbReference>
<feature type="domain" description="Ig-like" evidence="4">
    <location>
        <begin position="753"/>
        <end position="836"/>
    </location>
</feature>
<feature type="transmembrane region" description="Helical" evidence="2">
    <location>
        <begin position="1416"/>
        <end position="1439"/>
    </location>
</feature>
<dbReference type="InterPro" id="IPR003598">
    <property type="entry name" value="Ig_sub2"/>
</dbReference>